<comment type="similarity">
    <text evidence="4">Belongs to the metallo-dependent hydrolases superfamily. Adenosine and AMP deaminases family. Adenine deaminase type 2 subfamily.</text>
</comment>
<dbReference type="PANTHER" id="PTHR43114">
    <property type="entry name" value="ADENINE DEAMINASE"/>
    <property type="match status" value="1"/>
</dbReference>
<evidence type="ECO:0000313" key="7">
    <source>
        <dbReference type="Proteomes" id="UP000661894"/>
    </source>
</evidence>
<sequence>MAPAWHVRAARDTRPPARAWPIASGRAGRECRAPDRPRSTCVTVTSDLQDFITGLPKAELHLHIEGTLEPELKFALAQRNGIELEHSSAEEVRASYDFDSLSSFLTVYYDSMRVLVTADDFYDLATAYLTKAASQHVRYAEIFFDPQAHTSRGVPFETVIGGLRRALVDARRDLGIHAELIMCFLRDFTAEHAMSTLMESLPYRDWILGVGLDSDERGNPPAKFAAVFARARQEGYLLTMHCDIDQEGTHEHIRQVIEDIRVDRIDHGSNAFERPELVAAIKERGLGLTCCPISNGWVVDGVKETEIVGLLEQGVKVTLNSDDPAYFGGYVAENYVRLAEVAGLGREQLVLLARNSFDIAWLSGREREQYLAELEAYAAGA</sequence>
<dbReference type="InterPro" id="IPR001365">
    <property type="entry name" value="A_deaminase_dom"/>
</dbReference>
<evidence type="ECO:0000256" key="3">
    <source>
        <dbReference type="ARBA" id="ARBA00022833"/>
    </source>
</evidence>
<dbReference type="Gene3D" id="3.20.20.140">
    <property type="entry name" value="Metal-dependent hydrolases"/>
    <property type="match status" value="1"/>
</dbReference>
<dbReference type="InterPro" id="IPR032466">
    <property type="entry name" value="Metal_Hydrolase"/>
</dbReference>
<dbReference type="NCBIfam" id="TIGR01430">
    <property type="entry name" value="aden_deam"/>
    <property type="match status" value="1"/>
</dbReference>
<keyword evidence="4" id="KW-0546">Nucleotide metabolism</keyword>
<dbReference type="Proteomes" id="UP000661894">
    <property type="component" value="Unassembled WGS sequence"/>
</dbReference>
<protein>
    <recommendedName>
        <fullName evidence="4">Adenine deaminase</fullName>
        <shortName evidence="4">ADE</shortName>
        <ecNumber evidence="4">3.5.4.2</ecNumber>
    </recommendedName>
    <alternativeName>
        <fullName evidence="4">Adenine aminohydrolase</fullName>
        <shortName evidence="4">AAH</shortName>
    </alternativeName>
</protein>
<keyword evidence="2 4" id="KW-0378">Hydrolase</keyword>
<dbReference type="GO" id="GO:0016787">
    <property type="term" value="F:hydrolase activity"/>
    <property type="evidence" value="ECO:0007669"/>
    <property type="project" value="UniProtKB-KW"/>
</dbReference>
<evidence type="ECO:0000256" key="1">
    <source>
        <dbReference type="ARBA" id="ARBA00022723"/>
    </source>
</evidence>
<feature type="binding site" evidence="4">
    <location>
        <position position="241"/>
    </location>
    <ligand>
        <name>Zn(2+)</name>
        <dbReference type="ChEBI" id="CHEBI:29105"/>
        <note>catalytic</note>
    </ligand>
</feature>
<comment type="function">
    <text evidence="4">Catalyzes the hydrolytic deamination of adenine to hypoxanthine. Plays an important role in the purine salvage pathway and in nitrogen catabolism.</text>
</comment>
<dbReference type="HAMAP" id="MF_01962">
    <property type="entry name" value="Adenine_deaminase"/>
    <property type="match status" value="1"/>
</dbReference>
<gene>
    <name evidence="6" type="ORF">H9624_03450</name>
</gene>
<feature type="binding site" evidence="4">
    <location>
        <position position="61"/>
    </location>
    <ligand>
        <name>Zn(2+)</name>
        <dbReference type="ChEBI" id="CHEBI:29105"/>
        <note>catalytic</note>
    </ligand>
</feature>
<feature type="site" description="Important for catalytic activity" evidence="4">
    <location>
        <position position="267"/>
    </location>
</feature>
<evidence type="ECO:0000259" key="5">
    <source>
        <dbReference type="Pfam" id="PF00962"/>
    </source>
</evidence>
<dbReference type="EC" id="3.5.4.2" evidence="4"/>
<comment type="catalytic activity">
    <reaction evidence="4">
        <text>adenine + H2O + H(+) = hypoxanthine + NH4(+)</text>
        <dbReference type="Rhea" id="RHEA:23688"/>
        <dbReference type="ChEBI" id="CHEBI:15377"/>
        <dbReference type="ChEBI" id="CHEBI:15378"/>
        <dbReference type="ChEBI" id="CHEBI:16708"/>
        <dbReference type="ChEBI" id="CHEBI:17368"/>
        <dbReference type="ChEBI" id="CHEBI:28938"/>
        <dbReference type="EC" id="3.5.4.2"/>
    </reaction>
</comment>
<keyword evidence="3 4" id="KW-0862">Zinc</keyword>
<reference evidence="6 7" key="1">
    <citation type="submission" date="2020-08" db="EMBL/GenBank/DDBJ databases">
        <title>A Genomic Blueprint of the Chicken Gut Microbiome.</title>
        <authorList>
            <person name="Gilroy R."/>
            <person name="Ravi A."/>
            <person name="Getino M."/>
            <person name="Pursley I."/>
            <person name="Horton D.L."/>
            <person name="Alikhan N.-F."/>
            <person name="Baker D."/>
            <person name="Gharbi K."/>
            <person name="Hall N."/>
            <person name="Watson M."/>
            <person name="Adriaenssens E.M."/>
            <person name="Foster-Nyarko E."/>
            <person name="Jarju S."/>
            <person name="Secka A."/>
            <person name="Antonio M."/>
            <person name="Oren A."/>
            <person name="Chaudhuri R."/>
            <person name="La Ragione R.M."/>
            <person name="Hildebrand F."/>
            <person name="Pallen M.J."/>
        </authorList>
    </citation>
    <scope>NUCLEOTIDE SEQUENCE [LARGE SCALE GENOMIC DNA]</scope>
    <source>
        <strain evidence="6 7">Sa1BUA1</strain>
    </source>
</reference>
<accession>A0ABR8Z010</accession>
<dbReference type="EMBL" id="JACSPO010000001">
    <property type="protein sequence ID" value="MBD8061378.1"/>
    <property type="molecule type" value="Genomic_DNA"/>
</dbReference>
<proteinExistence type="inferred from homology"/>
<comment type="cofactor">
    <cofactor evidence="4">
        <name>Zn(2+)</name>
        <dbReference type="ChEBI" id="CHEBI:29105"/>
    </cofactor>
    <text evidence="4">Binds 1 zinc ion per subunit.</text>
</comment>
<dbReference type="InterPro" id="IPR028892">
    <property type="entry name" value="ADE"/>
</dbReference>
<dbReference type="Pfam" id="PF00962">
    <property type="entry name" value="A_deaminase"/>
    <property type="match status" value="1"/>
</dbReference>
<dbReference type="InterPro" id="IPR006330">
    <property type="entry name" value="Ado/ade_deaminase"/>
</dbReference>
<name>A0ABR8Z010_9MICO</name>
<feature type="binding site" evidence="4">
    <location>
        <position position="323"/>
    </location>
    <ligand>
        <name>substrate</name>
    </ligand>
</feature>
<dbReference type="SUPFAM" id="SSF51556">
    <property type="entry name" value="Metallo-dependent hydrolases"/>
    <property type="match status" value="1"/>
</dbReference>
<evidence type="ECO:0000313" key="6">
    <source>
        <dbReference type="EMBL" id="MBD8061378.1"/>
    </source>
</evidence>
<keyword evidence="1 4" id="KW-0479">Metal-binding</keyword>
<evidence type="ECO:0000256" key="4">
    <source>
        <dbReference type="HAMAP-Rule" id="MF_01962"/>
    </source>
</evidence>
<dbReference type="PANTHER" id="PTHR43114:SF7">
    <property type="entry name" value="ADENOSINE DEAMINASE DOMAIN-CONTAINING PROTEIN"/>
    <property type="match status" value="1"/>
</dbReference>
<feature type="domain" description="Adenosine deaminase" evidence="5">
    <location>
        <begin position="56"/>
        <end position="375"/>
    </location>
</feature>
<keyword evidence="7" id="KW-1185">Reference proteome</keyword>
<comment type="caution">
    <text evidence="4">Lacks conserved residue(s) required for the propagation of feature annotation.</text>
</comment>
<organism evidence="6 7">
    <name type="scientific">Oceanitalea stevensii</name>
    <dbReference type="NCBI Taxonomy" id="2763072"/>
    <lineage>
        <taxon>Bacteria</taxon>
        <taxon>Bacillati</taxon>
        <taxon>Actinomycetota</taxon>
        <taxon>Actinomycetes</taxon>
        <taxon>Micrococcales</taxon>
        <taxon>Bogoriellaceae</taxon>
        <taxon>Georgenia</taxon>
    </lineage>
</organism>
<feature type="binding site" evidence="4">
    <location>
        <position position="322"/>
    </location>
    <ligand>
        <name>Zn(2+)</name>
        <dbReference type="ChEBI" id="CHEBI:29105"/>
        <note>catalytic</note>
    </ligand>
</feature>
<feature type="binding site" evidence="4">
    <location>
        <position position="63"/>
    </location>
    <ligand>
        <name>Zn(2+)</name>
        <dbReference type="ChEBI" id="CHEBI:29105"/>
        <note>catalytic</note>
    </ligand>
</feature>
<comment type="caution">
    <text evidence="6">The sequence shown here is derived from an EMBL/GenBank/DDBJ whole genome shotgun (WGS) entry which is preliminary data.</text>
</comment>
<dbReference type="NCBIfam" id="NF006850">
    <property type="entry name" value="PRK09358.1-6"/>
    <property type="match status" value="1"/>
</dbReference>
<evidence type="ECO:0000256" key="2">
    <source>
        <dbReference type="ARBA" id="ARBA00022801"/>
    </source>
</evidence>